<keyword evidence="3" id="KW-1185">Reference proteome</keyword>
<dbReference type="AlphaFoldDB" id="A0A6C2C866"/>
<dbReference type="OrthoDB" id="2361502at2"/>
<dbReference type="InterPro" id="IPR035903">
    <property type="entry name" value="HesB-like_dom_sf"/>
</dbReference>
<dbReference type="RefSeq" id="WP_148622615.1">
    <property type="nucleotide sequence ID" value="NZ_SDGZ01000014.1"/>
</dbReference>
<accession>A0A6C2C866</accession>
<dbReference type="SUPFAM" id="SSF89360">
    <property type="entry name" value="HesB-like domain"/>
    <property type="match status" value="1"/>
</dbReference>
<sequence length="121" mass="13470">MFINFTNEALDKINPILKKSNNRRVILMYEDGVSPYSVTAEGAMQNSLVIVVVRDDQPLLPWFDVEIDSNIGKIPVKGHEIDYLAENMIVEPGKFGSLIISSEQGVIDDTVIIRDGTSMTD</sequence>
<protein>
    <submittedName>
        <fullName evidence="2">Iron-sulfur cluster biosynthesis family protein</fullName>
    </submittedName>
</protein>
<organism evidence="2 3">
    <name type="scientific">Weissella muntiaci</name>
    <dbReference type="NCBI Taxonomy" id="2508881"/>
    <lineage>
        <taxon>Bacteria</taxon>
        <taxon>Bacillati</taxon>
        <taxon>Bacillota</taxon>
        <taxon>Bacilli</taxon>
        <taxon>Lactobacillales</taxon>
        <taxon>Lactobacillaceae</taxon>
        <taxon>Weissella</taxon>
    </lineage>
</organism>
<feature type="domain" description="Core" evidence="1">
    <location>
        <begin position="1"/>
        <end position="113"/>
    </location>
</feature>
<evidence type="ECO:0000313" key="3">
    <source>
        <dbReference type="Proteomes" id="UP000371977"/>
    </source>
</evidence>
<comment type="caution">
    <text evidence="2">The sequence shown here is derived from an EMBL/GenBank/DDBJ whole genome shotgun (WGS) entry which is preliminary data.</text>
</comment>
<gene>
    <name evidence="2" type="ORF">ESZ50_05625</name>
</gene>
<dbReference type="Gene3D" id="2.60.300.12">
    <property type="entry name" value="HesB-like domain"/>
    <property type="match status" value="1"/>
</dbReference>
<proteinExistence type="predicted"/>
<dbReference type="Pfam" id="PF01521">
    <property type="entry name" value="Fe-S_biosyn"/>
    <property type="match status" value="1"/>
</dbReference>
<dbReference type="Proteomes" id="UP000371977">
    <property type="component" value="Unassembled WGS sequence"/>
</dbReference>
<reference evidence="2 3" key="1">
    <citation type="submission" date="2019-01" db="EMBL/GenBank/DDBJ databases">
        <title>Weissella sp. nov., a novel lactic acid bacterium isolated from animal feces.</title>
        <authorList>
            <person name="Wang L.-T."/>
        </authorList>
    </citation>
    <scope>NUCLEOTIDE SEQUENCE [LARGE SCALE GENOMIC DNA]</scope>
    <source>
        <strain evidence="2 3">8H-2</strain>
    </source>
</reference>
<evidence type="ECO:0000313" key="2">
    <source>
        <dbReference type="EMBL" id="TYC49623.1"/>
    </source>
</evidence>
<dbReference type="InterPro" id="IPR000361">
    <property type="entry name" value="ATAP_core_dom"/>
</dbReference>
<dbReference type="EMBL" id="SDGZ01000014">
    <property type="protein sequence ID" value="TYC49623.1"/>
    <property type="molecule type" value="Genomic_DNA"/>
</dbReference>
<name>A0A6C2C866_9LACO</name>
<evidence type="ECO:0000259" key="1">
    <source>
        <dbReference type="Pfam" id="PF01521"/>
    </source>
</evidence>